<gene>
    <name evidence="2" type="ORF">E2C01_027382</name>
</gene>
<comment type="caution">
    <text evidence="2">The sequence shown here is derived from an EMBL/GenBank/DDBJ whole genome shotgun (WGS) entry which is preliminary data.</text>
</comment>
<evidence type="ECO:0000313" key="2">
    <source>
        <dbReference type="EMBL" id="MPC34011.1"/>
    </source>
</evidence>
<sequence>MTGHQLSLREGEEARMAGGALDDRETRQGGREGDEKGGRGGREGSRVDRTDGDREGETQGSNYRLWP</sequence>
<feature type="compositionally biased region" description="Basic and acidic residues" evidence="1">
    <location>
        <begin position="7"/>
        <end position="57"/>
    </location>
</feature>
<evidence type="ECO:0000256" key="1">
    <source>
        <dbReference type="SAM" id="MobiDB-lite"/>
    </source>
</evidence>
<proteinExistence type="predicted"/>
<organism evidence="2 3">
    <name type="scientific">Portunus trituberculatus</name>
    <name type="common">Swimming crab</name>
    <name type="synonym">Neptunus trituberculatus</name>
    <dbReference type="NCBI Taxonomy" id="210409"/>
    <lineage>
        <taxon>Eukaryota</taxon>
        <taxon>Metazoa</taxon>
        <taxon>Ecdysozoa</taxon>
        <taxon>Arthropoda</taxon>
        <taxon>Crustacea</taxon>
        <taxon>Multicrustacea</taxon>
        <taxon>Malacostraca</taxon>
        <taxon>Eumalacostraca</taxon>
        <taxon>Eucarida</taxon>
        <taxon>Decapoda</taxon>
        <taxon>Pleocyemata</taxon>
        <taxon>Brachyura</taxon>
        <taxon>Eubrachyura</taxon>
        <taxon>Portunoidea</taxon>
        <taxon>Portunidae</taxon>
        <taxon>Portuninae</taxon>
        <taxon>Portunus</taxon>
    </lineage>
</organism>
<dbReference type="Proteomes" id="UP000324222">
    <property type="component" value="Unassembled WGS sequence"/>
</dbReference>
<name>A0A5B7EHZ8_PORTR</name>
<feature type="compositionally biased region" description="Polar residues" evidence="1">
    <location>
        <begin position="58"/>
        <end position="67"/>
    </location>
</feature>
<keyword evidence="3" id="KW-1185">Reference proteome</keyword>
<reference evidence="2 3" key="1">
    <citation type="submission" date="2019-05" db="EMBL/GenBank/DDBJ databases">
        <title>Another draft genome of Portunus trituberculatus and its Hox gene families provides insights of decapod evolution.</title>
        <authorList>
            <person name="Jeong J.-H."/>
            <person name="Song I."/>
            <person name="Kim S."/>
            <person name="Choi T."/>
            <person name="Kim D."/>
            <person name="Ryu S."/>
            <person name="Kim W."/>
        </authorList>
    </citation>
    <scope>NUCLEOTIDE SEQUENCE [LARGE SCALE GENOMIC DNA]</scope>
    <source>
        <tissue evidence="2">Muscle</tissue>
    </source>
</reference>
<evidence type="ECO:0000313" key="3">
    <source>
        <dbReference type="Proteomes" id="UP000324222"/>
    </source>
</evidence>
<dbReference type="AlphaFoldDB" id="A0A5B7EHZ8"/>
<protein>
    <submittedName>
        <fullName evidence="2">Uncharacterized protein</fullName>
    </submittedName>
</protein>
<accession>A0A5B7EHZ8</accession>
<feature type="region of interest" description="Disordered" evidence="1">
    <location>
        <begin position="1"/>
        <end position="67"/>
    </location>
</feature>
<dbReference type="EMBL" id="VSRR010002963">
    <property type="protein sequence ID" value="MPC34011.1"/>
    <property type="molecule type" value="Genomic_DNA"/>
</dbReference>